<protein>
    <recommendedName>
        <fullName evidence="3">VOC family protein</fullName>
    </recommendedName>
</protein>
<keyword evidence="2" id="KW-1185">Reference proteome</keyword>
<evidence type="ECO:0000313" key="1">
    <source>
        <dbReference type="EMBL" id="TGN18699.1"/>
    </source>
</evidence>
<proteinExistence type="predicted"/>
<accession>A0A4R9M0E9</accession>
<dbReference type="AlphaFoldDB" id="A0A4R9M0E9"/>
<comment type="caution">
    <text evidence="1">The sequence shown here is derived from an EMBL/GenBank/DDBJ whole genome shotgun (WGS) entry which is preliminary data.</text>
</comment>
<dbReference type="OrthoDB" id="333388at2"/>
<sequence>MQKFYSVNLHGGEDTAKAAEFYKQLFGWQEGTLSEGHSELWANDSLRIVFSRPTKNCPVSPGTITMEFYDLPDFSKSGLVREEGTGNSSSYLSYLDPWKNRIWVYVR</sequence>
<dbReference type="Proteomes" id="UP000298058">
    <property type="component" value="Unassembled WGS sequence"/>
</dbReference>
<reference evidence="1" key="1">
    <citation type="journal article" date="2019" name="PLoS Negl. Trop. Dis.">
        <title>Revisiting the worldwide diversity of Leptospira species in the environment.</title>
        <authorList>
            <person name="Vincent A.T."/>
            <person name="Schiettekatte O."/>
            <person name="Bourhy P."/>
            <person name="Veyrier F.J."/>
            <person name="Picardeau M."/>
        </authorList>
    </citation>
    <scope>NUCLEOTIDE SEQUENCE [LARGE SCALE GENOMIC DNA]</scope>
    <source>
        <strain evidence="1">201300427</strain>
    </source>
</reference>
<evidence type="ECO:0000313" key="2">
    <source>
        <dbReference type="Proteomes" id="UP000298058"/>
    </source>
</evidence>
<dbReference type="RefSeq" id="WP_135761382.1">
    <property type="nucleotide sequence ID" value="NZ_RQHW01000047.1"/>
</dbReference>
<name>A0A4R9M0E9_9LEPT</name>
<dbReference type="EMBL" id="RQHW01000047">
    <property type="protein sequence ID" value="TGN18699.1"/>
    <property type="molecule type" value="Genomic_DNA"/>
</dbReference>
<dbReference type="SUPFAM" id="SSF54593">
    <property type="entry name" value="Glyoxalase/Bleomycin resistance protein/Dihydroxybiphenyl dioxygenase"/>
    <property type="match status" value="1"/>
</dbReference>
<dbReference type="InterPro" id="IPR029068">
    <property type="entry name" value="Glyas_Bleomycin-R_OHBP_Dase"/>
</dbReference>
<gene>
    <name evidence="1" type="ORF">EHS15_15115</name>
</gene>
<organism evidence="1 2">
    <name type="scientific">Leptospira idonii</name>
    <dbReference type="NCBI Taxonomy" id="1193500"/>
    <lineage>
        <taxon>Bacteria</taxon>
        <taxon>Pseudomonadati</taxon>
        <taxon>Spirochaetota</taxon>
        <taxon>Spirochaetia</taxon>
        <taxon>Leptospirales</taxon>
        <taxon>Leptospiraceae</taxon>
        <taxon>Leptospira</taxon>
    </lineage>
</organism>
<evidence type="ECO:0008006" key="3">
    <source>
        <dbReference type="Google" id="ProtNLM"/>
    </source>
</evidence>